<sequence length="326" mass="36559">MERVLVVGGAGYIGGAVTDQLIAANIPFTVYDNLTYENHYLKPADFIYGDIRDRNKLGQLLPRYSHIVWLAALVGDGACAIKPELTRQVNQDPLEWLSKTYAGRIIFTSTCSVYGANDNPVAETSLINPLSVYAQTKHGAEQYLQDKNALVFRLGTAFGIPDSFSRIRMDLAINYMTMNAMTKGKLTIFGGNQWRPFIHVKDIGIIIARTLNTSHRGVFNLATQNITIDQVGALIQQETGCAIETKTGEFKDPRNYNADTTKARAAMILPEITPFDIRYGIREIKGLVLSNRVRDFDHEFYSNEKYLLQAISRYENGFKQTDEAII</sequence>
<dbReference type="EMBL" id="MGEJ01000004">
    <property type="protein sequence ID" value="OGL81605.1"/>
    <property type="molecule type" value="Genomic_DNA"/>
</dbReference>
<dbReference type="STRING" id="1802401.A3B21_04105"/>
<dbReference type="PANTHER" id="PTHR43245:SF23">
    <property type="entry name" value="NAD(P)-BINDING DOMAIN-CONTAINING PROTEIN"/>
    <property type="match status" value="1"/>
</dbReference>
<proteinExistence type="predicted"/>
<evidence type="ECO:0000259" key="1">
    <source>
        <dbReference type="Pfam" id="PF01370"/>
    </source>
</evidence>
<dbReference type="CDD" id="cd08946">
    <property type="entry name" value="SDR_e"/>
    <property type="match status" value="1"/>
</dbReference>
<feature type="domain" description="NAD-dependent epimerase/dehydratase" evidence="1">
    <location>
        <begin position="4"/>
        <end position="221"/>
    </location>
</feature>
<evidence type="ECO:0000313" key="3">
    <source>
        <dbReference type="Proteomes" id="UP000176897"/>
    </source>
</evidence>
<dbReference type="InterPro" id="IPR050177">
    <property type="entry name" value="Lipid_A_modif_metabolic_enz"/>
</dbReference>
<dbReference type="AlphaFoldDB" id="A0A1F7UTK9"/>
<organism evidence="2 3">
    <name type="scientific">Candidatus Uhrbacteria bacterium RIFCSPLOWO2_01_FULL_47_24</name>
    <dbReference type="NCBI Taxonomy" id="1802401"/>
    <lineage>
        <taxon>Bacteria</taxon>
        <taxon>Candidatus Uhriibacteriota</taxon>
    </lineage>
</organism>
<gene>
    <name evidence="2" type="ORF">A3B21_04105</name>
</gene>
<reference evidence="2 3" key="1">
    <citation type="journal article" date="2016" name="Nat. Commun.">
        <title>Thousands of microbial genomes shed light on interconnected biogeochemical processes in an aquifer system.</title>
        <authorList>
            <person name="Anantharaman K."/>
            <person name="Brown C.T."/>
            <person name="Hug L.A."/>
            <person name="Sharon I."/>
            <person name="Castelle C.J."/>
            <person name="Probst A.J."/>
            <person name="Thomas B.C."/>
            <person name="Singh A."/>
            <person name="Wilkins M.J."/>
            <person name="Karaoz U."/>
            <person name="Brodie E.L."/>
            <person name="Williams K.H."/>
            <person name="Hubbard S.S."/>
            <person name="Banfield J.F."/>
        </authorList>
    </citation>
    <scope>NUCLEOTIDE SEQUENCE [LARGE SCALE GENOMIC DNA]</scope>
</reference>
<evidence type="ECO:0000313" key="2">
    <source>
        <dbReference type="EMBL" id="OGL81605.1"/>
    </source>
</evidence>
<dbReference type="SUPFAM" id="SSF51735">
    <property type="entry name" value="NAD(P)-binding Rossmann-fold domains"/>
    <property type="match status" value="1"/>
</dbReference>
<accession>A0A1F7UTK9</accession>
<dbReference type="PANTHER" id="PTHR43245">
    <property type="entry name" value="BIFUNCTIONAL POLYMYXIN RESISTANCE PROTEIN ARNA"/>
    <property type="match status" value="1"/>
</dbReference>
<dbReference type="InterPro" id="IPR036291">
    <property type="entry name" value="NAD(P)-bd_dom_sf"/>
</dbReference>
<dbReference type="Pfam" id="PF01370">
    <property type="entry name" value="Epimerase"/>
    <property type="match status" value="1"/>
</dbReference>
<dbReference type="Proteomes" id="UP000176897">
    <property type="component" value="Unassembled WGS sequence"/>
</dbReference>
<comment type="caution">
    <text evidence="2">The sequence shown here is derived from an EMBL/GenBank/DDBJ whole genome shotgun (WGS) entry which is preliminary data.</text>
</comment>
<protein>
    <recommendedName>
        <fullName evidence="1">NAD-dependent epimerase/dehydratase domain-containing protein</fullName>
    </recommendedName>
</protein>
<dbReference type="Gene3D" id="3.40.50.720">
    <property type="entry name" value="NAD(P)-binding Rossmann-like Domain"/>
    <property type="match status" value="1"/>
</dbReference>
<dbReference type="InterPro" id="IPR001509">
    <property type="entry name" value="Epimerase_deHydtase"/>
</dbReference>
<name>A0A1F7UTK9_9BACT</name>